<keyword evidence="1" id="KW-1185">Reference proteome</keyword>
<dbReference type="AlphaFoldDB" id="A0A915IJJ7"/>
<proteinExistence type="predicted"/>
<evidence type="ECO:0000313" key="1">
    <source>
        <dbReference type="Proteomes" id="UP000887565"/>
    </source>
</evidence>
<reference evidence="2" key="1">
    <citation type="submission" date="2022-11" db="UniProtKB">
        <authorList>
            <consortium name="WormBaseParasite"/>
        </authorList>
    </citation>
    <scope>IDENTIFICATION</scope>
</reference>
<protein>
    <submittedName>
        <fullName evidence="2">Uncharacterized protein</fullName>
    </submittedName>
</protein>
<organism evidence="1 2">
    <name type="scientific">Romanomermis culicivorax</name>
    <name type="common">Nematode worm</name>
    <dbReference type="NCBI Taxonomy" id="13658"/>
    <lineage>
        <taxon>Eukaryota</taxon>
        <taxon>Metazoa</taxon>
        <taxon>Ecdysozoa</taxon>
        <taxon>Nematoda</taxon>
        <taxon>Enoplea</taxon>
        <taxon>Dorylaimia</taxon>
        <taxon>Mermithida</taxon>
        <taxon>Mermithoidea</taxon>
        <taxon>Mermithidae</taxon>
        <taxon>Romanomermis</taxon>
    </lineage>
</organism>
<sequence length="295" mass="33227">MLLAMLLASPCSAVEYPYINDLLLRHTQNFDSAMCTTFYNCMWYCADGNPRMRLTKWMNQILERKPSFASDPGTYVCNQFALRPIIFDEEFHVETAVEQIHINESDYTANPHSRSHFYSNLLNIINFQNRFSFPAPVYVYPMPTTAWVHTLTAQELLDHPTSDVDVEPADEELSNMPIFDLNIVKLPLSTDVSAHPRLAAIADLTAMTAQITDFLKLMLNNTSILPLVPMDESAPVQLTAMDAETSTSRAEQMLTDIPEESTIDHSMSMEVMPAEPAMMLPLMVPVLDSVGGQRN</sequence>
<dbReference type="WBParaSite" id="nRc.2.0.1.t13985-RA">
    <property type="protein sequence ID" value="nRc.2.0.1.t13985-RA"/>
    <property type="gene ID" value="nRc.2.0.1.g13985"/>
</dbReference>
<name>A0A915IJJ7_ROMCU</name>
<dbReference type="Proteomes" id="UP000887565">
    <property type="component" value="Unplaced"/>
</dbReference>
<accession>A0A915IJJ7</accession>
<evidence type="ECO:0000313" key="2">
    <source>
        <dbReference type="WBParaSite" id="nRc.2.0.1.t13985-RA"/>
    </source>
</evidence>